<reference evidence="1 2" key="1">
    <citation type="journal article" date="2010" name="Stand. Genomic Sci.">
        <title>Complete genome sequence of Ignisphaera aggregans type strain (AQ1.S1).</title>
        <authorList>
            <person name="Goker M."/>
            <person name="Held B."/>
            <person name="Lapidus A."/>
            <person name="Nolan M."/>
            <person name="Spring S."/>
            <person name="Yasawong M."/>
            <person name="Lucas S."/>
            <person name="Glavina Del Rio T."/>
            <person name="Tice H."/>
            <person name="Cheng J.F."/>
            <person name="Goodwin L."/>
            <person name="Tapia R."/>
            <person name="Pitluck S."/>
            <person name="Liolios K."/>
            <person name="Ivanova N."/>
            <person name="Mavromatis K."/>
            <person name="Mikhailova N."/>
            <person name="Pati A."/>
            <person name="Chen A."/>
            <person name="Palaniappan K."/>
            <person name="Brambilla E."/>
            <person name="Land M."/>
            <person name="Hauser L."/>
            <person name="Chang Y.J."/>
            <person name="Jeffries C.D."/>
            <person name="Brettin T."/>
            <person name="Detter J.C."/>
            <person name="Han C."/>
            <person name="Rohde M."/>
            <person name="Sikorski J."/>
            <person name="Woyke T."/>
            <person name="Bristow J."/>
            <person name="Eisen J.A."/>
            <person name="Markowitz V."/>
            <person name="Hugenholtz P."/>
            <person name="Kyrpides N.C."/>
            <person name="Klenk H.P."/>
        </authorList>
    </citation>
    <scope>NUCLEOTIDE SEQUENCE [LARGE SCALE GENOMIC DNA]</scope>
    <source>
        <strain evidence="2">DSM 17230 / JCM 13409 / AQ1.S1</strain>
    </source>
</reference>
<accession>E0SSM5</accession>
<gene>
    <name evidence="1" type="ordered locus">Igag_1813</name>
</gene>
<dbReference type="BioCyc" id="IAGG583356:GHAH-1801-MONOMER"/>
<protein>
    <submittedName>
        <fullName evidence="1">Uncharacterized protein</fullName>
    </submittedName>
</protein>
<dbReference type="KEGG" id="iag:Igag_1813"/>
<dbReference type="Proteomes" id="UP000001304">
    <property type="component" value="Chromosome"/>
</dbReference>
<evidence type="ECO:0000313" key="2">
    <source>
        <dbReference type="Proteomes" id="UP000001304"/>
    </source>
</evidence>
<proteinExistence type="predicted"/>
<dbReference type="AlphaFoldDB" id="E0SSM5"/>
<sequence length="217" mass="25371">MEMNIKNIVQIIIRGIYDQTMNCITYDLHCLDPPSLTSGMLDFYGIKSFSSKNSFWKNIDIFIGRYNNSIIYRGRFGEFKIVLDHSIDEIFRIENTNIYVDALDCESLNCKPVPRSHILRVYLEGRYSNRIILKINIVTLLRMAINENPYFGKCLEEFIQNPFEVKNILHIASCSMLVLSKHRSIYDILFNRTPKNIAEILRHSPLLRKVNIDVKSD</sequence>
<dbReference type="EMBL" id="CP002098">
    <property type="protein sequence ID" value="ADM28610.1"/>
    <property type="molecule type" value="Genomic_DNA"/>
</dbReference>
<evidence type="ECO:0000313" key="1">
    <source>
        <dbReference type="EMBL" id="ADM28610.1"/>
    </source>
</evidence>
<name>E0SSM5_IGNAA</name>
<organism evidence="1 2">
    <name type="scientific">Ignisphaera aggregans (strain DSM 17230 / JCM 13409 / AQ1.S1)</name>
    <dbReference type="NCBI Taxonomy" id="583356"/>
    <lineage>
        <taxon>Archaea</taxon>
        <taxon>Thermoproteota</taxon>
        <taxon>Thermoprotei</taxon>
        <taxon>Desulfurococcales</taxon>
        <taxon>Desulfurococcaceae</taxon>
        <taxon>Ignisphaera</taxon>
    </lineage>
</organism>
<keyword evidence="2" id="KW-1185">Reference proteome</keyword>
<dbReference type="STRING" id="583356.Igag_1813"/>
<dbReference type="HOGENOM" id="CLU_1269910_0_0_2"/>